<evidence type="ECO:0000259" key="2">
    <source>
        <dbReference type="Pfam" id="PF14661"/>
    </source>
</evidence>
<feature type="compositionally biased region" description="Low complexity" evidence="1">
    <location>
        <begin position="557"/>
        <end position="574"/>
    </location>
</feature>
<dbReference type="Proteomes" id="UP000193689">
    <property type="component" value="Unassembled WGS sequence"/>
</dbReference>
<reference evidence="3 4" key="1">
    <citation type="submission" date="2016-07" db="EMBL/GenBank/DDBJ databases">
        <title>Pervasive Adenine N6-methylation of Active Genes in Fungi.</title>
        <authorList>
            <consortium name="DOE Joint Genome Institute"/>
            <person name="Mondo S.J."/>
            <person name="Dannebaum R.O."/>
            <person name="Kuo R.C."/>
            <person name="Labutti K."/>
            <person name="Haridas S."/>
            <person name="Kuo A."/>
            <person name="Salamov A."/>
            <person name="Ahrendt S.R."/>
            <person name="Lipzen A."/>
            <person name="Sullivan W."/>
            <person name="Andreopoulos W.B."/>
            <person name="Clum A."/>
            <person name="Lindquist E."/>
            <person name="Daum C."/>
            <person name="Ramamoorthy G.K."/>
            <person name="Gryganskyi A."/>
            <person name="Culley D."/>
            <person name="Magnuson J.K."/>
            <person name="James T.Y."/>
            <person name="O'Malley M.A."/>
            <person name="Stajich J.E."/>
            <person name="Spatafora J.W."/>
            <person name="Visel A."/>
            <person name="Grigoriev I.V."/>
        </authorList>
    </citation>
    <scope>NUCLEOTIDE SEQUENCE [LARGE SCALE GENOMIC DNA]</scope>
    <source>
        <strain evidence="3 4">CBS 129021</strain>
    </source>
</reference>
<dbReference type="GeneID" id="63772989"/>
<protein>
    <submittedName>
        <fullName evidence="3">HAUS augmin-like complex subunit 6 N-terminus-domain-containing protein</fullName>
    </submittedName>
</protein>
<feature type="compositionally biased region" description="Basic and acidic residues" evidence="1">
    <location>
        <begin position="702"/>
        <end position="712"/>
    </location>
</feature>
<feature type="compositionally biased region" description="Basic and acidic residues" evidence="1">
    <location>
        <begin position="254"/>
        <end position="265"/>
    </location>
</feature>
<feature type="region of interest" description="Disordered" evidence="1">
    <location>
        <begin position="464"/>
        <end position="605"/>
    </location>
</feature>
<dbReference type="InterPro" id="IPR028163">
    <property type="entry name" value="HAUS_6_N"/>
</dbReference>
<feature type="region of interest" description="Disordered" evidence="1">
    <location>
        <begin position="1"/>
        <end position="20"/>
    </location>
</feature>
<feature type="compositionally biased region" description="Basic and acidic residues" evidence="1">
    <location>
        <begin position="722"/>
        <end position="733"/>
    </location>
</feature>
<evidence type="ECO:0000313" key="4">
    <source>
        <dbReference type="Proteomes" id="UP000193689"/>
    </source>
</evidence>
<dbReference type="InParanoid" id="A0A1Y2DFZ9"/>
<feature type="region of interest" description="Disordered" evidence="1">
    <location>
        <begin position="761"/>
        <end position="789"/>
    </location>
</feature>
<dbReference type="STRING" id="1141098.A0A1Y2DFZ9"/>
<sequence length="789" mass="88275">MSIHQPSTAHTRTRSLRVPPKPALTATATSSQNLVFNGSSTQIPSTTSHVSLFLTNLRLIDLDLDPGWPDITPATFSVKDAAGGQKKRIQCVEWALYHLFELWDAEEAHNKLKPFYPPLDQVQSINLRAALLRGLEHAKRHGVLGRDAVVRKTMLDECKGERLEEVLAVFSSAVLKKLVAERALNAGLEYRPTTSEKIALENWGYSGDRTELNGLILAHKASLSAGLRNKNVARERYRKFEDLLALKERNLAKRQEQTKAADTKGRSAQVPGRTKAEVRQTLKTNWTGNDQWVETLLYDDTGSRRGGLLGTPFDEVWTGVRQGKLSDIEDRSAGLLEQLNRRVHLQRARLEKWEGFSKKLFGRSSYEAADPKKSETKPKGIDLGFTAHLRLQPAPEDRYKFKLRPPPPEYAQLLESMKAALEETGKPKLPDFSNLIAGKAERRSSREFAAPVIAMETMSDLSEWEDEPEEHKKATQQLVTKPAAPNHARGRSTEITRGRSPKKRPVMQLGTRYNSNITDNFPIDLPGEGGCSTATLPTRLSKPQPQAVHQELGRGRSPTAAEAPATPTPNSAESPEYRPLRQPRSKKRTDSDDVPQAPRAISPTQAMADEILAFMSNTSPSPMKKTRHILPLADRTRMSMARTKPFDPDDDDVNSQLLSPSTAKYMKSNTAADVSSTKLGGDDEKDDLVARTRRSMANFEATRQKAQLDRSRSQRKSKAAPTRKESHFSRVEEETTMFGETSVVEELLLDAGQVDMEMVFKSRPKMRTSPAPSPGRRWDDEFREDEIND</sequence>
<dbReference type="Pfam" id="PF14661">
    <property type="entry name" value="HAUS6_N"/>
    <property type="match status" value="1"/>
</dbReference>
<dbReference type="EMBL" id="MCFJ01000017">
    <property type="protein sequence ID" value="ORY58127.1"/>
    <property type="molecule type" value="Genomic_DNA"/>
</dbReference>
<feature type="compositionally biased region" description="Polar residues" evidence="1">
    <location>
        <begin position="654"/>
        <end position="678"/>
    </location>
</feature>
<gene>
    <name evidence="3" type="ORF">BCR38DRAFT_353384</name>
</gene>
<evidence type="ECO:0000256" key="1">
    <source>
        <dbReference type="SAM" id="MobiDB-lite"/>
    </source>
</evidence>
<dbReference type="RefSeq" id="XP_040711162.1">
    <property type="nucleotide sequence ID" value="XM_040856777.1"/>
</dbReference>
<feature type="compositionally biased region" description="Polar residues" evidence="1">
    <location>
        <begin position="1"/>
        <end position="10"/>
    </location>
</feature>
<feature type="region of interest" description="Disordered" evidence="1">
    <location>
        <begin position="254"/>
        <end position="275"/>
    </location>
</feature>
<organism evidence="3 4">
    <name type="scientific">Pseudomassariella vexata</name>
    <dbReference type="NCBI Taxonomy" id="1141098"/>
    <lineage>
        <taxon>Eukaryota</taxon>
        <taxon>Fungi</taxon>
        <taxon>Dikarya</taxon>
        <taxon>Ascomycota</taxon>
        <taxon>Pezizomycotina</taxon>
        <taxon>Sordariomycetes</taxon>
        <taxon>Xylariomycetidae</taxon>
        <taxon>Amphisphaeriales</taxon>
        <taxon>Pseudomassariaceae</taxon>
        <taxon>Pseudomassariella</taxon>
    </lineage>
</organism>
<dbReference type="OrthoDB" id="5575722at2759"/>
<feature type="domain" description="HAUS augmin-like complex subunit 6 N-terminal" evidence="2">
    <location>
        <begin position="53"/>
        <end position="287"/>
    </location>
</feature>
<proteinExistence type="predicted"/>
<feature type="compositionally biased region" description="Polar residues" evidence="1">
    <location>
        <begin position="532"/>
        <end position="544"/>
    </location>
</feature>
<comment type="caution">
    <text evidence="3">The sequence shown here is derived from an EMBL/GenBank/DDBJ whole genome shotgun (WGS) entry which is preliminary data.</text>
</comment>
<accession>A0A1Y2DFZ9</accession>
<name>A0A1Y2DFZ9_9PEZI</name>
<keyword evidence="4" id="KW-1185">Reference proteome</keyword>
<feature type="region of interest" description="Disordered" evidence="1">
    <location>
        <begin position="642"/>
        <end position="737"/>
    </location>
</feature>
<dbReference type="AlphaFoldDB" id="A0A1Y2DFZ9"/>
<evidence type="ECO:0000313" key="3">
    <source>
        <dbReference type="EMBL" id="ORY58127.1"/>
    </source>
</evidence>